<keyword evidence="12" id="KW-0496">Mitochondrion</keyword>
<keyword evidence="11 12" id="KW-0670">Pyruvate</keyword>
<dbReference type="EC" id="4.1.1.65" evidence="12"/>
<dbReference type="GO" id="GO:0016540">
    <property type="term" value="P:protein autoprocessing"/>
    <property type="evidence" value="ECO:0007669"/>
    <property type="project" value="UniProtKB-UniRule"/>
</dbReference>
<keyword evidence="5 12" id="KW-1133">Transmembrane helix</keyword>
<dbReference type="InterPro" id="IPR003817">
    <property type="entry name" value="PS_Dcarbxylase"/>
</dbReference>
<dbReference type="InterPro" id="IPR033661">
    <property type="entry name" value="PSD_type1_euk"/>
</dbReference>
<feature type="active site" description="Charge relay system; for autoendoproteolytic cleavage activity" evidence="12">
    <location>
        <position position="214"/>
    </location>
</feature>
<comment type="subunit">
    <text evidence="12">Heterodimer of a large membrane-associated beta subunit and a small pyruvoyl-containing alpha subunit.</text>
</comment>
<comment type="pathway">
    <text evidence="12">Phospholipid metabolism; phosphatidylethanolamine biosynthesis; phosphatidylethanolamine from CDP-diacylglycerol: step 2/2.</text>
</comment>
<keyword evidence="15" id="KW-1185">Reference proteome</keyword>
<evidence type="ECO:0000256" key="3">
    <source>
        <dbReference type="ARBA" id="ARBA00022692"/>
    </source>
</evidence>
<keyword evidence="2 12" id="KW-0444">Lipid biosynthesis</keyword>
<feature type="active site" description="Schiff-base intermediate with substrate; via pyruvic acid; for decarboxylase activity" evidence="12">
    <location>
        <position position="448"/>
    </location>
</feature>
<dbReference type="NCBIfam" id="TIGR00163">
    <property type="entry name" value="PS_decarb"/>
    <property type="match status" value="1"/>
</dbReference>
<feature type="topological domain" description="Mitochondrial intermembrane" evidence="12">
    <location>
        <begin position="105"/>
        <end position="478"/>
    </location>
</feature>
<feature type="region of interest" description="Disordered" evidence="13">
    <location>
        <begin position="36"/>
        <end position="81"/>
    </location>
</feature>
<keyword evidence="12" id="KW-0865">Zymogen</keyword>
<keyword evidence="12" id="KW-0999">Mitochondrion inner membrane</keyword>
<keyword evidence="10 12" id="KW-1208">Phospholipid metabolism</keyword>
<dbReference type="GO" id="GO:0006646">
    <property type="term" value="P:phosphatidylethanolamine biosynthetic process"/>
    <property type="evidence" value="ECO:0007669"/>
    <property type="project" value="UniProtKB-UniRule"/>
</dbReference>
<evidence type="ECO:0000256" key="11">
    <source>
        <dbReference type="ARBA" id="ARBA00023317"/>
    </source>
</evidence>
<dbReference type="PANTHER" id="PTHR10067">
    <property type="entry name" value="PHOSPHATIDYLSERINE DECARBOXYLASE"/>
    <property type="match status" value="1"/>
</dbReference>
<dbReference type="EMBL" id="JADGJH010004368">
    <property type="protein sequence ID" value="KAJ3086084.1"/>
    <property type="molecule type" value="Genomic_DNA"/>
</dbReference>
<feature type="modified residue" description="Pyruvic acid (Ser); by autocatalysis" evidence="12">
    <location>
        <position position="448"/>
    </location>
</feature>
<evidence type="ECO:0000256" key="8">
    <source>
        <dbReference type="ARBA" id="ARBA00023209"/>
    </source>
</evidence>
<keyword evidence="3 12" id="KW-0812">Transmembrane</keyword>
<comment type="function">
    <text evidence="12">Catalyzes the formation of phosphatidylethanolamine (PtdEtn) from phosphatidylserine (PtdSer). Plays a central role in phospholipid metabolism and in the interorganelle trafficking of phosphatidylserine.</text>
</comment>
<comment type="catalytic activity">
    <reaction evidence="12">
        <text>a 1,2-diacyl-sn-glycero-3-phospho-L-serine + H(+) = a 1,2-diacyl-sn-glycero-3-phosphoethanolamine + CO2</text>
        <dbReference type="Rhea" id="RHEA:20828"/>
        <dbReference type="ChEBI" id="CHEBI:15378"/>
        <dbReference type="ChEBI" id="CHEBI:16526"/>
        <dbReference type="ChEBI" id="CHEBI:57262"/>
        <dbReference type="ChEBI" id="CHEBI:64612"/>
        <dbReference type="EC" id="4.1.1.65"/>
    </reaction>
</comment>
<feature type="site" description="Cleavage (non-hydrolytic); by autocatalysis" evidence="12">
    <location>
        <begin position="447"/>
        <end position="448"/>
    </location>
</feature>
<dbReference type="PANTHER" id="PTHR10067:SF6">
    <property type="entry name" value="PHOSPHATIDYLSERINE DECARBOXYLASE PROENZYME, MITOCHONDRIAL"/>
    <property type="match status" value="1"/>
</dbReference>
<keyword evidence="7 12" id="KW-0472">Membrane</keyword>
<evidence type="ECO:0000313" key="15">
    <source>
        <dbReference type="Proteomes" id="UP001211907"/>
    </source>
</evidence>
<feature type="active site" description="Charge relay system; for autoendoproteolytic cleavage activity" evidence="12">
    <location>
        <position position="337"/>
    </location>
</feature>
<gene>
    <name evidence="14" type="primary">PSD1_2</name>
    <name evidence="12" type="synonym">PSD1</name>
    <name evidence="14" type="ORF">HK100_008813</name>
</gene>
<evidence type="ECO:0000256" key="6">
    <source>
        <dbReference type="ARBA" id="ARBA00023098"/>
    </source>
</evidence>
<feature type="compositionally biased region" description="Polar residues" evidence="13">
    <location>
        <begin position="57"/>
        <end position="67"/>
    </location>
</feature>
<name>A0AAD5XAF9_9FUNG</name>
<comment type="subcellular location">
    <molecule>Phosphatidylserine decarboxylase 1 beta chain</molecule>
    <subcellularLocation>
        <location evidence="12">Mitochondrion inner membrane</location>
        <topology evidence="12">Single-pass membrane protein</topology>
        <orientation evidence="12">Intermembrane side</orientation>
    </subcellularLocation>
</comment>
<comment type="cofactor">
    <cofactor evidence="12">
        <name>pyruvate</name>
        <dbReference type="ChEBI" id="CHEBI:15361"/>
    </cofactor>
    <text evidence="12">Binds 1 pyruvoyl group covalently per subunit.</text>
</comment>
<evidence type="ECO:0000313" key="14">
    <source>
        <dbReference type="EMBL" id="KAJ3086084.1"/>
    </source>
</evidence>
<keyword evidence="9 12" id="KW-0456">Lyase</keyword>
<comment type="caution">
    <text evidence="14">The sequence shown here is derived from an EMBL/GenBank/DDBJ whole genome shotgun (WGS) entry which is preliminary data.</text>
</comment>
<evidence type="ECO:0000256" key="13">
    <source>
        <dbReference type="SAM" id="MobiDB-lite"/>
    </source>
</evidence>
<comment type="PTM">
    <text evidence="12">Is synthesized initially as an inactive proenzyme. Formation of the active enzyme involves a self-maturation process in which the active site pyruvoyl group is generated from an internal serine residue via an autocatalytic post-translational modification. Two non-identical subunits are generated from the proenzyme in this reaction, and the pyruvate is formed at the N-terminus of the alpha chain, which is derived from the carboxyl end of the proenzyme. The autoendoproteolytic cleavage occurs by a canonical serine protease mechanism, in which the side chain hydroxyl group of the serine supplies its oxygen atom to form the C-terminus of the beta chain, while the remainder of the serine residue undergoes an oxidative deamination to produce ammonia and the pyruvoyl prosthetic group on the alpha chain. During this reaction, the Ser that is part of the protease active site of the proenzyme becomes the pyruvoyl prosthetic group, which constitutes an essential element of the active site of the mature decarboxylase.</text>
</comment>
<evidence type="ECO:0000256" key="5">
    <source>
        <dbReference type="ARBA" id="ARBA00022989"/>
    </source>
</evidence>
<evidence type="ECO:0000256" key="4">
    <source>
        <dbReference type="ARBA" id="ARBA00022793"/>
    </source>
</evidence>
<dbReference type="HAMAP" id="MF_03208">
    <property type="entry name" value="PS_decarb_PSD_B_type1_euk"/>
    <property type="match status" value="1"/>
</dbReference>
<evidence type="ECO:0000256" key="10">
    <source>
        <dbReference type="ARBA" id="ARBA00023264"/>
    </source>
</evidence>
<feature type="topological domain" description="Mitochondrial matrix" evidence="12">
    <location>
        <begin position="1"/>
        <end position="85"/>
    </location>
</feature>
<dbReference type="InterPro" id="IPR033177">
    <property type="entry name" value="PSD-B"/>
</dbReference>
<evidence type="ECO:0000256" key="2">
    <source>
        <dbReference type="ARBA" id="ARBA00022516"/>
    </source>
</evidence>
<dbReference type="Proteomes" id="UP001211907">
    <property type="component" value="Unassembled WGS sequence"/>
</dbReference>
<evidence type="ECO:0000256" key="1">
    <source>
        <dbReference type="ARBA" id="ARBA00005189"/>
    </source>
</evidence>
<dbReference type="GO" id="GO:0005743">
    <property type="term" value="C:mitochondrial inner membrane"/>
    <property type="evidence" value="ECO:0007669"/>
    <property type="project" value="UniProtKB-SubCell"/>
</dbReference>
<keyword evidence="8 12" id="KW-0594">Phospholipid biosynthesis</keyword>
<feature type="active site" description="Charge relay system; for autoendoproteolytic cleavage activity" evidence="12">
    <location>
        <position position="448"/>
    </location>
</feature>
<protein>
    <recommendedName>
        <fullName evidence="12">Phosphatidylserine decarboxylase proenzyme 1, mitochondrial</fullName>
        <ecNumber evidence="12">4.1.1.65</ecNumber>
    </recommendedName>
    <component>
        <recommendedName>
            <fullName evidence="12">Phosphatidylserine decarboxylase 1 beta chain</fullName>
        </recommendedName>
    </component>
    <component>
        <recommendedName>
            <fullName evidence="12">Phosphatidylserine decarboxylase 1 alpha chain</fullName>
        </recommendedName>
    </component>
</protein>
<accession>A0AAD5XAF9</accession>
<dbReference type="AlphaFoldDB" id="A0AAD5XAF9"/>
<proteinExistence type="inferred from homology"/>
<dbReference type="GO" id="GO:0004609">
    <property type="term" value="F:phosphatidylserine decarboxylase activity"/>
    <property type="evidence" value="ECO:0007669"/>
    <property type="project" value="UniProtKB-UniRule"/>
</dbReference>
<sequence length="478" mass="51841">MLLFAPRNASWAVIGRTPNNQSQTIRTITNASSIMTSNSTSISNNTNNNNNNNINSYKNYNRTPTAKNHTRHSHSNSHSPSRKIGLPLIAFGLVGVGALHAYRVRSRSKAAAASAGVAPDADFDVEGSLPIRVYAALPLRELSRAWGWLNSLTVPVVLRKPLYSTYASAFSCNLDEMDAKSLVDFENLGTFFYRTLKPGARPVDAKADLVCPSDGKILCLGRIDDAELNKQTGRRIPLIKGLTYSLDALLGKSDRLAPLASAEDTTALTKSDSLESSLPVSPSVTTSLLSWLPSSSSSVSSSSQGTLNPAAKSPLKTGNSLHYCVIYLAPGDYHRFHSPANWSVTARRHFAGELLSVSPWIVEKIRNLFILNERVSLTGIWKHGFFSMIPVGATNVGSIVVDFDPALRTNTPDVPSRVFPIGTFDEKVYTRQIGLGKGENIGGFKLGSTIVLVFEAPKNFQFAYKDGDIVKMGTKLGH</sequence>
<comment type="similarity">
    <text evidence="12">Belongs to the phosphatidylserine decarboxylase family. PSD-B subfamily. Eukaryotic type I sub-subfamily.</text>
</comment>
<evidence type="ECO:0000256" key="9">
    <source>
        <dbReference type="ARBA" id="ARBA00023239"/>
    </source>
</evidence>
<reference evidence="14" key="1">
    <citation type="submission" date="2020-05" db="EMBL/GenBank/DDBJ databases">
        <title>Phylogenomic resolution of chytrid fungi.</title>
        <authorList>
            <person name="Stajich J.E."/>
            <person name="Amses K."/>
            <person name="Simmons R."/>
            <person name="Seto K."/>
            <person name="Myers J."/>
            <person name="Bonds A."/>
            <person name="Quandt C.A."/>
            <person name="Barry K."/>
            <person name="Liu P."/>
            <person name="Grigoriev I."/>
            <person name="Longcore J.E."/>
            <person name="James T.Y."/>
        </authorList>
    </citation>
    <scope>NUCLEOTIDE SEQUENCE</scope>
    <source>
        <strain evidence="14">JEL0513</strain>
    </source>
</reference>
<feature type="compositionally biased region" description="Low complexity" evidence="13">
    <location>
        <begin position="36"/>
        <end position="56"/>
    </location>
</feature>
<organism evidence="14 15">
    <name type="scientific">Physocladia obscura</name>
    <dbReference type="NCBI Taxonomy" id="109957"/>
    <lineage>
        <taxon>Eukaryota</taxon>
        <taxon>Fungi</taxon>
        <taxon>Fungi incertae sedis</taxon>
        <taxon>Chytridiomycota</taxon>
        <taxon>Chytridiomycota incertae sedis</taxon>
        <taxon>Chytridiomycetes</taxon>
        <taxon>Chytridiales</taxon>
        <taxon>Chytriomycetaceae</taxon>
        <taxon>Physocladia</taxon>
    </lineage>
</organism>
<comment type="pathway">
    <text evidence="1">Lipid metabolism.</text>
</comment>
<feature type="chain" id="PRO_5041752490" description="Phosphatidylserine decarboxylase 1 alpha chain" evidence="12">
    <location>
        <begin position="448"/>
        <end position="478"/>
    </location>
</feature>
<keyword evidence="6 12" id="KW-0443">Lipid metabolism</keyword>
<feature type="chain" id="PRO_5041752489" description="Phosphatidylserine decarboxylase 1 beta chain" evidence="12">
    <location>
        <begin position="1"/>
        <end position="447"/>
    </location>
</feature>
<evidence type="ECO:0000256" key="7">
    <source>
        <dbReference type="ARBA" id="ARBA00023136"/>
    </source>
</evidence>
<comment type="subcellular location">
    <molecule>Phosphatidylserine decarboxylase 1 alpha chain</molecule>
    <subcellularLocation>
        <location evidence="12">Mitochondrion inner membrane</location>
        <topology evidence="12">Peripheral membrane protein</topology>
        <orientation evidence="12">Intermembrane side</orientation>
    </subcellularLocation>
    <text evidence="12">Anchored to the mitochondrial inner membrane through its interaction with the integral membrane beta chain.</text>
</comment>
<keyword evidence="4 12" id="KW-0210">Decarboxylase</keyword>
<evidence type="ECO:0000256" key="12">
    <source>
        <dbReference type="HAMAP-Rule" id="MF_03208"/>
    </source>
</evidence>
<dbReference type="Pfam" id="PF02666">
    <property type="entry name" value="PS_Dcarbxylase"/>
    <property type="match status" value="2"/>
</dbReference>